<dbReference type="PANTHER" id="PTHR11176:SF57">
    <property type="entry name" value="PROTEIN BOULE"/>
    <property type="match status" value="1"/>
</dbReference>
<evidence type="ECO:0000256" key="1">
    <source>
        <dbReference type="ARBA" id="ARBA00022884"/>
    </source>
</evidence>
<feature type="compositionally biased region" description="Acidic residues" evidence="3">
    <location>
        <begin position="204"/>
        <end position="217"/>
    </location>
</feature>
<dbReference type="InterPro" id="IPR012677">
    <property type="entry name" value="Nucleotide-bd_a/b_plait_sf"/>
</dbReference>
<dbReference type="eggNOG" id="KOG0149">
    <property type="taxonomic scope" value="Eukaryota"/>
</dbReference>
<keyword evidence="1 2" id="KW-0694">RNA-binding</keyword>
<gene>
    <name evidence="5" type="ORF">EUTSA_v10022174mg</name>
</gene>
<evidence type="ECO:0000259" key="4">
    <source>
        <dbReference type="PROSITE" id="PS50102"/>
    </source>
</evidence>
<dbReference type="SUPFAM" id="SSF54928">
    <property type="entry name" value="RNA-binding domain, RBD"/>
    <property type="match status" value="1"/>
</dbReference>
<evidence type="ECO:0000256" key="3">
    <source>
        <dbReference type="SAM" id="MobiDB-lite"/>
    </source>
</evidence>
<feature type="domain" description="RRM" evidence="4">
    <location>
        <begin position="16"/>
        <end position="97"/>
    </location>
</feature>
<dbReference type="GO" id="GO:0003723">
    <property type="term" value="F:RNA binding"/>
    <property type="evidence" value="ECO:0007669"/>
    <property type="project" value="UniProtKB-UniRule"/>
</dbReference>
<dbReference type="EMBL" id="KI517408">
    <property type="protein sequence ID" value="ESQ49337.1"/>
    <property type="molecule type" value="Genomic_DNA"/>
</dbReference>
<dbReference type="InterPro" id="IPR000504">
    <property type="entry name" value="RRM_dom"/>
</dbReference>
<dbReference type="Proteomes" id="UP000030689">
    <property type="component" value="Unassembled WGS sequence"/>
</dbReference>
<dbReference type="Pfam" id="PF00076">
    <property type="entry name" value="RRM_1"/>
    <property type="match status" value="1"/>
</dbReference>
<dbReference type="InterPro" id="IPR035979">
    <property type="entry name" value="RBD_domain_sf"/>
</dbReference>
<evidence type="ECO:0000313" key="5">
    <source>
        <dbReference type="EMBL" id="ESQ49337.1"/>
    </source>
</evidence>
<dbReference type="KEGG" id="eus:EUTSA_v10022174mg"/>
<reference evidence="5 6" key="1">
    <citation type="journal article" date="2013" name="Front. Plant Sci.">
        <title>The Reference Genome of the Halophytic Plant Eutrema salsugineum.</title>
        <authorList>
            <person name="Yang R."/>
            <person name="Jarvis D.E."/>
            <person name="Chen H."/>
            <person name="Beilstein M.A."/>
            <person name="Grimwood J."/>
            <person name="Jenkins J."/>
            <person name="Shu S."/>
            <person name="Prochnik S."/>
            <person name="Xin M."/>
            <person name="Ma C."/>
            <person name="Schmutz J."/>
            <person name="Wing R.A."/>
            <person name="Mitchell-Olds T."/>
            <person name="Schumaker K.S."/>
            <person name="Wang X."/>
        </authorList>
    </citation>
    <scope>NUCLEOTIDE SEQUENCE [LARGE SCALE GENOMIC DNA]</scope>
</reference>
<name>V4M369_EUTSA</name>
<dbReference type="PROSITE" id="PS50102">
    <property type="entry name" value="RRM"/>
    <property type="match status" value="1"/>
</dbReference>
<dbReference type="OMA" id="HMEVGLI"/>
<protein>
    <recommendedName>
        <fullName evidence="4">RRM domain-containing protein</fullName>
    </recommendedName>
</protein>
<dbReference type="AlphaFoldDB" id="V4M369"/>
<keyword evidence="6" id="KW-1185">Reference proteome</keyword>
<sequence length="272" mass="31027">MAQPNQNNNNHDHKFTKIFVGGLAWEITTDDLIRYFQGLGEEVLHANVVTGTFPGGITKSRGYGFVTFKYADSAARACEPPYPVFYGRTTNINLAYIRAKNNTNQPNQNGWINQVPLHQYQPYSHYTHPYFPQPNWYPNYGQYCFMYNVPHYPYGPYPTTRLPTTMNWQQSTPDGIFPPPHNGVRLEDITETNQEADATHNDDNSEEADTETDSDVDDQQKGNDQQGEVSEQDNGINQDDRELEMTSGQDDDIKQDTDVTEQLDNGTEFPPQ</sequence>
<evidence type="ECO:0000313" key="6">
    <source>
        <dbReference type="Proteomes" id="UP000030689"/>
    </source>
</evidence>
<proteinExistence type="predicted"/>
<feature type="non-terminal residue" evidence="5">
    <location>
        <position position="272"/>
    </location>
</feature>
<dbReference type="PANTHER" id="PTHR11176">
    <property type="entry name" value="BOULE-RELATED"/>
    <property type="match status" value="1"/>
</dbReference>
<feature type="compositionally biased region" description="Polar residues" evidence="3">
    <location>
        <begin position="222"/>
        <end position="237"/>
    </location>
</feature>
<evidence type="ECO:0000256" key="2">
    <source>
        <dbReference type="PROSITE-ProRule" id="PRU00176"/>
    </source>
</evidence>
<accession>V4M369</accession>
<dbReference type="Gene3D" id="3.30.70.330">
    <property type="match status" value="1"/>
</dbReference>
<dbReference type="SMART" id="SM00360">
    <property type="entry name" value="RRM"/>
    <property type="match status" value="1"/>
</dbReference>
<feature type="region of interest" description="Disordered" evidence="3">
    <location>
        <begin position="165"/>
        <end position="272"/>
    </location>
</feature>
<organism evidence="5 6">
    <name type="scientific">Eutrema salsugineum</name>
    <name type="common">Saltwater cress</name>
    <name type="synonym">Sisymbrium salsugineum</name>
    <dbReference type="NCBI Taxonomy" id="72664"/>
    <lineage>
        <taxon>Eukaryota</taxon>
        <taxon>Viridiplantae</taxon>
        <taxon>Streptophyta</taxon>
        <taxon>Embryophyta</taxon>
        <taxon>Tracheophyta</taxon>
        <taxon>Spermatophyta</taxon>
        <taxon>Magnoliopsida</taxon>
        <taxon>eudicotyledons</taxon>
        <taxon>Gunneridae</taxon>
        <taxon>Pentapetalae</taxon>
        <taxon>rosids</taxon>
        <taxon>malvids</taxon>
        <taxon>Brassicales</taxon>
        <taxon>Brassicaceae</taxon>
        <taxon>Eutremeae</taxon>
        <taxon>Eutrema</taxon>
    </lineage>
</organism>
<dbReference type="Gramene" id="ESQ49337">
    <property type="protein sequence ID" value="ESQ49337"/>
    <property type="gene ID" value="EUTSA_v10022174mg"/>
</dbReference>